<organism evidence="2 3">
    <name type="scientific">Gemmata obscuriglobus</name>
    <dbReference type="NCBI Taxonomy" id="114"/>
    <lineage>
        <taxon>Bacteria</taxon>
        <taxon>Pseudomonadati</taxon>
        <taxon>Planctomycetota</taxon>
        <taxon>Planctomycetia</taxon>
        <taxon>Gemmatales</taxon>
        <taxon>Gemmataceae</taxon>
        <taxon>Gemmata</taxon>
    </lineage>
</organism>
<dbReference type="SUPFAM" id="SSF55729">
    <property type="entry name" value="Acyl-CoA N-acyltransferases (Nat)"/>
    <property type="match status" value="1"/>
</dbReference>
<feature type="domain" description="N-acetyltransferase" evidence="1">
    <location>
        <begin position="16"/>
        <end position="181"/>
    </location>
</feature>
<dbReference type="PROSITE" id="PS51186">
    <property type="entry name" value="GNAT"/>
    <property type="match status" value="1"/>
</dbReference>
<dbReference type="InterPro" id="IPR016181">
    <property type="entry name" value="Acyl_CoA_acyltransferase"/>
</dbReference>
<name>A0A2Z3H829_9BACT</name>
<dbReference type="PANTHER" id="PTHR43792">
    <property type="entry name" value="GNAT FAMILY, PUTATIVE (AFU_ORTHOLOGUE AFUA_3G00765)-RELATED-RELATED"/>
    <property type="match status" value="1"/>
</dbReference>
<dbReference type="InterPro" id="IPR000182">
    <property type="entry name" value="GNAT_dom"/>
</dbReference>
<keyword evidence="3" id="KW-1185">Reference proteome</keyword>
<dbReference type="GO" id="GO:0016747">
    <property type="term" value="F:acyltransferase activity, transferring groups other than amino-acyl groups"/>
    <property type="evidence" value="ECO:0007669"/>
    <property type="project" value="InterPro"/>
</dbReference>
<protein>
    <submittedName>
        <fullName evidence="2">N-acetyltransferase</fullName>
    </submittedName>
</protein>
<sequence>MKPHFWRPPVLSTERVTLRPFVNEDAEALFEYAKNPNVTRFTLWDAHQTVADTNTFIRDYAVLRYMEGMPEPYAITLNPAPQPVGACGCFWAAEPHRTMELGYWIGEPFWGKGYVAEACRAVLGLAFAEFGPERMQARVIDGNAASGRVLEKLGFRYEGTLRRALLRRGRFEDVRMYSLTREEWGRDQKPEIT</sequence>
<dbReference type="Proteomes" id="UP000245802">
    <property type="component" value="Chromosome"/>
</dbReference>
<evidence type="ECO:0000313" key="2">
    <source>
        <dbReference type="EMBL" id="AWM41031.1"/>
    </source>
</evidence>
<accession>A0A2Z3H829</accession>
<dbReference type="InterPro" id="IPR051531">
    <property type="entry name" value="N-acetyltransferase"/>
</dbReference>
<proteinExistence type="predicted"/>
<evidence type="ECO:0000259" key="1">
    <source>
        <dbReference type="PROSITE" id="PS51186"/>
    </source>
</evidence>
<evidence type="ECO:0000313" key="3">
    <source>
        <dbReference type="Proteomes" id="UP000245802"/>
    </source>
</evidence>
<gene>
    <name evidence="2" type="ORF">C1280_31290</name>
</gene>
<dbReference type="OrthoDB" id="9795206at2"/>
<dbReference type="KEGG" id="gog:C1280_31290"/>
<dbReference type="Gene3D" id="3.40.630.30">
    <property type="match status" value="1"/>
</dbReference>
<dbReference type="EMBL" id="CP025958">
    <property type="protein sequence ID" value="AWM41031.1"/>
    <property type="molecule type" value="Genomic_DNA"/>
</dbReference>
<dbReference type="AlphaFoldDB" id="A0A2Z3H829"/>
<keyword evidence="2" id="KW-0808">Transferase</keyword>
<dbReference type="Pfam" id="PF13302">
    <property type="entry name" value="Acetyltransf_3"/>
    <property type="match status" value="1"/>
</dbReference>
<dbReference type="RefSeq" id="WP_010045804.1">
    <property type="nucleotide sequence ID" value="NZ_CP025958.1"/>
</dbReference>
<reference evidence="2 3" key="1">
    <citation type="submission" date="2018-01" db="EMBL/GenBank/DDBJ databases">
        <title>G. obscuriglobus.</title>
        <authorList>
            <person name="Franke J."/>
            <person name="Blomberg W."/>
            <person name="Selmecki A."/>
        </authorList>
    </citation>
    <scope>NUCLEOTIDE SEQUENCE [LARGE SCALE GENOMIC DNA]</scope>
    <source>
        <strain evidence="2 3">DSM 5831</strain>
    </source>
</reference>